<proteinExistence type="inferred from homology"/>
<dbReference type="GO" id="GO:0016491">
    <property type="term" value="F:oxidoreductase activity"/>
    <property type="evidence" value="ECO:0007669"/>
    <property type="project" value="UniProtKB-KW"/>
</dbReference>
<dbReference type="CDD" id="cd05233">
    <property type="entry name" value="SDR_c"/>
    <property type="match status" value="1"/>
</dbReference>
<keyword evidence="2" id="KW-0560">Oxidoreductase</keyword>
<dbReference type="SMART" id="SM00822">
    <property type="entry name" value="PKS_KR"/>
    <property type="match status" value="1"/>
</dbReference>
<organism evidence="5 6">
    <name type="scientific">Rhodococcus opacus</name>
    <name type="common">Nocardia opaca</name>
    <dbReference type="NCBI Taxonomy" id="37919"/>
    <lineage>
        <taxon>Bacteria</taxon>
        <taxon>Bacillati</taxon>
        <taxon>Actinomycetota</taxon>
        <taxon>Actinomycetes</taxon>
        <taxon>Mycobacteriales</taxon>
        <taxon>Nocardiaceae</taxon>
        <taxon>Rhodococcus</taxon>
    </lineage>
</organism>
<dbReference type="Gene3D" id="3.40.50.720">
    <property type="entry name" value="NAD(P)-binding Rossmann-like Domain"/>
    <property type="match status" value="1"/>
</dbReference>
<dbReference type="PANTHER" id="PTHR43391:SF26">
    <property type="entry name" value="BLL7251 PROTEIN"/>
    <property type="match status" value="1"/>
</dbReference>
<dbReference type="AlphaFoldDB" id="A0A076F408"/>
<dbReference type="PRINTS" id="PR00081">
    <property type="entry name" value="GDHRDH"/>
</dbReference>
<dbReference type="InterPro" id="IPR057326">
    <property type="entry name" value="KR_dom"/>
</dbReference>
<evidence type="ECO:0000313" key="6">
    <source>
        <dbReference type="Proteomes" id="UP000028488"/>
    </source>
</evidence>
<evidence type="ECO:0000256" key="3">
    <source>
        <dbReference type="RuleBase" id="RU000363"/>
    </source>
</evidence>
<dbReference type="Pfam" id="PF00106">
    <property type="entry name" value="adh_short"/>
    <property type="match status" value="1"/>
</dbReference>
<sequence>MVELEGKVAVVTGGASGIGFAMAERFAGEGVKVVLADIEEGSLDIAVSALRASGADAIGVQTDVSDPESVHNLALRTIDEFAGVHVLCNNAGVDSGALFSDIPLRTWQWVMDVNFYGVLHGCREFLPLLRQQPEAHIVNTCSVAAFATGAPTMSPYVASKFAVLGMSENLEIELRTAGESIGVSVLCPGPVKTHMTESERNRPSGVVSTLADPVRRSSVERLADTTAASGLEPGHVAEMVFDAIRTNRFFILPHPDMALKGVERRIAWMRDGTAPGAREAGT</sequence>
<evidence type="ECO:0000259" key="4">
    <source>
        <dbReference type="SMART" id="SM00822"/>
    </source>
</evidence>
<dbReference type="EMBL" id="CP008948">
    <property type="protein sequence ID" value="AII10529.1"/>
    <property type="molecule type" value="Genomic_DNA"/>
</dbReference>
<dbReference type="InterPro" id="IPR036291">
    <property type="entry name" value="NAD(P)-bd_dom_sf"/>
</dbReference>
<protein>
    <submittedName>
        <fullName evidence="5">Oxidoreductase</fullName>
    </submittedName>
</protein>
<gene>
    <name evidence="5" type="ORF">EP51_40425</name>
</gene>
<reference evidence="5 6" key="1">
    <citation type="submission" date="2014-07" db="EMBL/GenBank/DDBJ databases">
        <title>Genome Sequence of Rhodococcus opacus Strain R7, a Biodegrader of Mono- and Polycyclic Aromatic Hydrocarbons.</title>
        <authorList>
            <person name="Di Gennaro P."/>
            <person name="Zampolli J."/>
            <person name="Presti I."/>
            <person name="Cappelletti M."/>
            <person name="D'Ursi P."/>
            <person name="Orro A."/>
            <person name="Mezzelani A."/>
            <person name="Milanesi L."/>
        </authorList>
    </citation>
    <scope>NUCLEOTIDE SEQUENCE [LARGE SCALE GENOMIC DNA]</scope>
    <source>
        <strain evidence="5 6">R7</strain>
        <plasmid evidence="5">pPDG1</plasmid>
    </source>
</reference>
<evidence type="ECO:0000256" key="1">
    <source>
        <dbReference type="ARBA" id="ARBA00006484"/>
    </source>
</evidence>
<evidence type="ECO:0000256" key="2">
    <source>
        <dbReference type="ARBA" id="ARBA00023002"/>
    </source>
</evidence>
<name>A0A076F408_RHOOP</name>
<comment type="similarity">
    <text evidence="1 3">Belongs to the short-chain dehydrogenases/reductases (SDR) family.</text>
</comment>
<dbReference type="SUPFAM" id="SSF51735">
    <property type="entry name" value="NAD(P)-binding Rossmann-fold domains"/>
    <property type="match status" value="1"/>
</dbReference>
<dbReference type="FunFam" id="3.40.50.720:FF:000084">
    <property type="entry name" value="Short-chain dehydrogenase reductase"/>
    <property type="match status" value="1"/>
</dbReference>
<evidence type="ECO:0000313" key="5">
    <source>
        <dbReference type="EMBL" id="AII10529.1"/>
    </source>
</evidence>
<dbReference type="PANTHER" id="PTHR43391">
    <property type="entry name" value="RETINOL DEHYDROGENASE-RELATED"/>
    <property type="match status" value="1"/>
</dbReference>
<accession>A0A076F408</accession>
<keyword evidence="5" id="KW-0614">Plasmid</keyword>
<feature type="domain" description="Ketoreductase" evidence="4">
    <location>
        <begin position="7"/>
        <end position="194"/>
    </location>
</feature>
<dbReference type="PRINTS" id="PR00080">
    <property type="entry name" value="SDRFAMILY"/>
</dbReference>
<geneLocation type="plasmid" evidence="5 6">
    <name>pPDG1</name>
</geneLocation>
<dbReference type="Proteomes" id="UP000028488">
    <property type="component" value="Plasmid pPDG1"/>
</dbReference>
<dbReference type="InterPro" id="IPR002347">
    <property type="entry name" value="SDR_fam"/>
</dbReference>